<dbReference type="Proteomes" id="UP000053647">
    <property type="component" value="Unassembled WGS sequence"/>
</dbReference>
<dbReference type="Gene3D" id="3.40.50.1000">
    <property type="entry name" value="HAD superfamily/HAD-like"/>
    <property type="match status" value="1"/>
</dbReference>
<feature type="compositionally biased region" description="Low complexity" evidence="1">
    <location>
        <begin position="221"/>
        <end position="231"/>
    </location>
</feature>
<feature type="region of interest" description="Disordered" evidence="1">
    <location>
        <begin position="218"/>
        <end position="263"/>
    </location>
</feature>
<feature type="compositionally biased region" description="Basic residues" evidence="1">
    <location>
        <begin position="236"/>
        <end position="246"/>
    </location>
</feature>
<feature type="compositionally biased region" description="Low complexity" evidence="1">
    <location>
        <begin position="151"/>
        <end position="164"/>
    </location>
</feature>
<dbReference type="EMBL" id="KN821189">
    <property type="protein sequence ID" value="KIJ05167.1"/>
    <property type="molecule type" value="Genomic_DNA"/>
</dbReference>
<dbReference type="HOGENOM" id="CLU_018875_2_1_1"/>
<protein>
    <recommendedName>
        <fullName evidence="4">FCP1 homology domain-containing protein</fullName>
    </recommendedName>
</protein>
<evidence type="ECO:0000256" key="1">
    <source>
        <dbReference type="SAM" id="MobiDB-lite"/>
    </source>
</evidence>
<dbReference type="OrthoDB" id="1711508at2759"/>
<keyword evidence="3" id="KW-1185">Reference proteome</keyword>
<name>A0A0C9TAH1_PAXIN</name>
<reference evidence="2 3" key="1">
    <citation type="submission" date="2014-06" db="EMBL/GenBank/DDBJ databases">
        <authorList>
            <consortium name="DOE Joint Genome Institute"/>
            <person name="Kuo A."/>
            <person name="Kohler A."/>
            <person name="Nagy L.G."/>
            <person name="Floudas D."/>
            <person name="Copeland A."/>
            <person name="Barry K.W."/>
            <person name="Cichocki N."/>
            <person name="Veneault-Fourrey C."/>
            <person name="LaButti K."/>
            <person name="Lindquist E.A."/>
            <person name="Lipzen A."/>
            <person name="Lundell T."/>
            <person name="Morin E."/>
            <person name="Murat C."/>
            <person name="Sun H."/>
            <person name="Tunlid A."/>
            <person name="Henrissat B."/>
            <person name="Grigoriev I.V."/>
            <person name="Hibbett D.S."/>
            <person name="Martin F."/>
            <person name="Nordberg H.P."/>
            <person name="Cantor M.N."/>
            <person name="Hua S.X."/>
        </authorList>
    </citation>
    <scope>NUCLEOTIDE SEQUENCE [LARGE SCALE GENOMIC DNA]</scope>
    <source>
        <strain evidence="2 3">ATCC 200175</strain>
    </source>
</reference>
<sequence>MVDKVFGSYKGDLRAVWTRRSLGLSAEEYRRKTLTTKDLTKPWKLLSLGISPEEYKEQASSPPAESEESQILHSALTTLLLDDSPHKALLQPYNHVCIPEYDSARRQADLLSIVTMRQHKESKGSKKQKLHNEVEAVDHVDLDPTLPRLDAAPGSPSSARSASSDLVATEPFDVTLLAVIGILDAVKQQSNVAGWVRGGGLWVTQEKSAEVDTAVDVEELSAGSTSPTSSSNDRQVKKRKRTKPKKMAAQGETGVSDNTDTTTIVRTGNDASTTSDPAVAPGQAHLEATMWFNGPSTLAHWVARGRKALNELGIDVSHGVTG</sequence>
<feature type="region of interest" description="Disordered" evidence="1">
    <location>
        <begin position="142"/>
        <end position="165"/>
    </location>
</feature>
<evidence type="ECO:0000313" key="2">
    <source>
        <dbReference type="EMBL" id="KIJ05167.1"/>
    </source>
</evidence>
<evidence type="ECO:0000313" key="3">
    <source>
        <dbReference type="Proteomes" id="UP000053647"/>
    </source>
</evidence>
<reference evidence="3" key="2">
    <citation type="submission" date="2015-01" db="EMBL/GenBank/DDBJ databases">
        <title>Evolutionary Origins and Diversification of the Mycorrhizal Mutualists.</title>
        <authorList>
            <consortium name="DOE Joint Genome Institute"/>
            <consortium name="Mycorrhizal Genomics Consortium"/>
            <person name="Kohler A."/>
            <person name="Kuo A."/>
            <person name="Nagy L.G."/>
            <person name="Floudas D."/>
            <person name="Copeland A."/>
            <person name="Barry K.W."/>
            <person name="Cichocki N."/>
            <person name="Veneault-Fourrey C."/>
            <person name="LaButti K."/>
            <person name="Lindquist E.A."/>
            <person name="Lipzen A."/>
            <person name="Lundell T."/>
            <person name="Morin E."/>
            <person name="Murat C."/>
            <person name="Riley R."/>
            <person name="Ohm R."/>
            <person name="Sun H."/>
            <person name="Tunlid A."/>
            <person name="Henrissat B."/>
            <person name="Grigoriev I.V."/>
            <person name="Hibbett D.S."/>
            <person name="Martin F."/>
        </authorList>
    </citation>
    <scope>NUCLEOTIDE SEQUENCE [LARGE SCALE GENOMIC DNA]</scope>
    <source>
        <strain evidence="3">ATCC 200175</strain>
    </source>
</reference>
<dbReference type="AlphaFoldDB" id="A0A0C9TAH1"/>
<feature type="compositionally biased region" description="Polar residues" evidence="1">
    <location>
        <begin position="253"/>
        <end position="263"/>
    </location>
</feature>
<proteinExistence type="predicted"/>
<evidence type="ECO:0008006" key="4">
    <source>
        <dbReference type="Google" id="ProtNLM"/>
    </source>
</evidence>
<accession>A0A0C9TAH1</accession>
<dbReference type="InterPro" id="IPR023214">
    <property type="entry name" value="HAD_sf"/>
</dbReference>
<organism evidence="2 3">
    <name type="scientific">Paxillus involutus ATCC 200175</name>
    <dbReference type="NCBI Taxonomy" id="664439"/>
    <lineage>
        <taxon>Eukaryota</taxon>
        <taxon>Fungi</taxon>
        <taxon>Dikarya</taxon>
        <taxon>Basidiomycota</taxon>
        <taxon>Agaricomycotina</taxon>
        <taxon>Agaricomycetes</taxon>
        <taxon>Agaricomycetidae</taxon>
        <taxon>Boletales</taxon>
        <taxon>Paxilineae</taxon>
        <taxon>Paxillaceae</taxon>
        <taxon>Paxillus</taxon>
    </lineage>
</organism>
<gene>
    <name evidence="2" type="ORF">PAXINDRAFT_159137</name>
</gene>